<dbReference type="KEGG" id="hor:Hore_22400"/>
<dbReference type="GO" id="GO:0016787">
    <property type="term" value="F:hydrolase activity"/>
    <property type="evidence" value="ECO:0007669"/>
    <property type="project" value="UniProtKB-UniRule"/>
</dbReference>
<evidence type="ECO:0000313" key="6">
    <source>
        <dbReference type="EMBL" id="ACL70985.1"/>
    </source>
</evidence>
<feature type="short sequence motif" description="GXSXG" evidence="4">
    <location>
        <begin position="50"/>
        <end position="54"/>
    </location>
</feature>
<dbReference type="eggNOG" id="COG1752">
    <property type="taxonomic scope" value="Bacteria"/>
</dbReference>
<accession>B8D0P9</accession>
<name>B8D0P9_HALOH</name>
<dbReference type="CDD" id="cd07209">
    <property type="entry name" value="Pat_hypo_Ecoli_Z1214_like"/>
    <property type="match status" value="1"/>
</dbReference>
<organism evidence="6 7">
    <name type="scientific">Halothermothrix orenii (strain H 168 / OCM 544 / DSM 9562)</name>
    <dbReference type="NCBI Taxonomy" id="373903"/>
    <lineage>
        <taxon>Bacteria</taxon>
        <taxon>Bacillati</taxon>
        <taxon>Bacillota</taxon>
        <taxon>Clostridia</taxon>
        <taxon>Halanaerobiales</taxon>
        <taxon>Halothermotrichaceae</taxon>
        <taxon>Halothermothrix</taxon>
    </lineage>
</organism>
<keyword evidence="2 4" id="KW-0442">Lipid degradation</keyword>
<feature type="active site" description="Proton acceptor" evidence="4">
    <location>
        <position position="187"/>
    </location>
</feature>
<dbReference type="InterPro" id="IPR050301">
    <property type="entry name" value="NTE"/>
</dbReference>
<evidence type="ECO:0000256" key="1">
    <source>
        <dbReference type="ARBA" id="ARBA00022801"/>
    </source>
</evidence>
<feature type="short sequence motif" description="DGA/G" evidence="4">
    <location>
        <begin position="187"/>
        <end position="189"/>
    </location>
</feature>
<dbReference type="AlphaFoldDB" id="B8D0P9"/>
<dbReference type="PANTHER" id="PTHR14226">
    <property type="entry name" value="NEUROPATHY TARGET ESTERASE/SWISS CHEESE D.MELANOGASTER"/>
    <property type="match status" value="1"/>
</dbReference>
<dbReference type="Pfam" id="PF01734">
    <property type="entry name" value="Patatin"/>
    <property type="match status" value="1"/>
</dbReference>
<evidence type="ECO:0000313" key="7">
    <source>
        <dbReference type="Proteomes" id="UP000000719"/>
    </source>
</evidence>
<dbReference type="RefSeq" id="WP_015923954.1">
    <property type="nucleotide sequence ID" value="NC_011899.1"/>
</dbReference>
<gene>
    <name evidence="6" type="ordered locus">Hore_22400</name>
</gene>
<feature type="active site" description="Nucleophile" evidence="4">
    <location>
        <position position="52"/>
    </location>
</feature>
<dbReference type="STRING" id="373903.Hore_22400"/>
<dbReference type="PANTHER" id="PTHR14226:SF57">
    <property type="entry name" value="BLR7027 PROTEIN"/>
    <property type="match status" value="1"/>
</dbReference>
<feature type="short sequence motif" description="GXGXXG" evidence="4">
    <location>
        <begin position="23"/>
        <end position="28"/>
    </location>
</feature>
<feature type="domain" description="PNPLA" evidence="5">
    <location>
        <begin position="19"/>
        <end position="200"/>
    </location>
</feature>
<evidence type="ECO:0000259" key="5">
    <source>
        <dbReference type="PROSITE" id="PS51635"/>
    </source>
</evidence>
<keyword evidence="1 4" id="KW-0378">Hydrolase</keyword>
<keyword evidence="7" id="KW-1185">Reference proteome</keyword>
<dbReference type="InterPro" id="IPR016035">
    <property type="entry name" value="Acyl_Trfase/lysoPLipase"/>
</dbReference>
<dbReference type="Proteomes" id="UP000000719">
    <property type="component" value="Chromosome"/>
</dbReference>
<protein>
    <submittedName>
        <fullName evidence="6">Patatin</fullName>
    </submittedName>
</protein>
<evidence type="ECO:0000256" key="3">
    <source>
        <dbReference type="ARBA" id="ARBA00023098"/>
    </source>
</evidence>
<dbReference type="EMBL" id="CP001098">
    <property type="protein sequence ID" value="ACL70985.1"/>
    <property type="molecule type" value="Genomic_DNA"/>
</dbReference>
<evidence type="ECO:0000256" key="2">
    <source>
        <dbReference type="ARBA" id="ARBA00022963"/>
    </source>
</evidence>
<dbReference type="HOGENOM" id="CLU_914417_0_0_9"/>
<evidence type="ECO:0000256" key="4">
    <source>
        <dbReference type="PROSITE-ProRule" id="PRU01161"/>
    </source>
</evidence>
<proteinExistence type="predicted"/>
<dbReference type="SUPFAM" id="SSF52151">
    <property type="entry name" value="FabD/lysophospholipase-like"/>
    <property type="match status" value="1"/>
</dbReference>
<dbReference type="Gene3D" id="3.40.1090.10">
    <property type="entry name" value="Cytosolic phospholipase A2 catalytic domain"/>
    <property type="match status" value="2"/>
</dbReference>
<sequence length="343" mass="38655">MKVRYDTESIGEQKIDTALVLSGGGAKGAYQVGVIEELLRRGIRIDLVTGSSIGAFNGALLAEFLQYGQYRSEDPVERIKEVWLNLEKVLTLNWPGFLKNIFTPWRIPSVFTNLVLRKVISDYIPETRMISDYKICQLSITGTDLNKGITRVFDYNSRIEVIKGILASMAYPAAFPSVKIGNNYYMDGGALDNTPLKEAILWGARNIYVVLLVPLKEIKEGEDQLPGKNYSAALSVLDRFIDIASSKLMYGDLQRAEEINRVLNLLDEYRGKIKPSFIWKLKKILDIKQRGKKDAKRRINIYKIAPESTLKPPGAAGFDNIKAILRLFKKGKEDTRSLLGKNM</sequence>
<reference evidence="6 7" key="1">
    <citation type="journal article" date="2009" name="PLoS ONE">
        <title>Genome analysis of the anaerobic thermohalophilic bacterium Halothermothrix orenii.</title>
        <authorList>
            <person name="Mavromatis K."/>
            <person name="Ivanova N."/>
            <person name="Anderson I."/>
            <person name="Lykidis A."/>
            <person name="Hooper S.D."/>
            <person name="Sun H."/>
            <person name="Kunin V."/>
            <person name="Lapidus A."/>
            <person name="Hugenholtz P."/>
            <person name="Patel B."/>
            <person name="Kyrpides N.C."/>
        </authorList>
    </citation>
    <scope>NUCLEOTIDE SEQUENCE [LARGE SCALE GENOMIC DNA]</scope>
    <source>
        <strain evidence="7">H 168 / OCM 544 / DSM 9562</strain>
    </source>
</reference>
<dbReference type="OrthoDB" id="9770965at2"/>
<keyword evidence="3 4" id="KW-0443">Lipid metabolism</keyword>
<dbReference type="InterPro" id="IPR002641">
    <property type="entry name" value="PNPLA_dom"/>
</dbReference>
<dbReference type="PROSITE" id="PS51635">
    <property type="entry name" value="PNPLA"/>
    <property type="match status" value="1"/>
</dbReference>
<dbReference type="GO" id="GO:0016042">
    <property type="term" value="P:lipid catabolic process"/>
    <property type="evidence" value="ECO:0007669"/>
    <property type="project" value="UniProtKB-UniRule"/>
</dbReference>